<proteinExistence type="predicted"/>
<dbReference type="Gene3D" id="3.40.50.300">
    <property type="entry name" value="P-loop containing nucleotide triphosphate hydrolases"/>
    <property type="match status" value="2"/>
</dbReference>
<name>N8RR60_9GAMM</name>
<dbReference type="SUPFAM" id="SSF52540">
    <property type="entry name" value="P-loop containing nucleoside triphosphate hydrolases"/>
    <property type="match status" value="1"/>
</dbReference>
<dbReference type="GO" id="GO:0000731">
    <property type="term" value="P:DNA synthesis involved in DNA repair"/>
    <property type="evidence" value="ECO:0007669"/>
    <property type="project" value="TreeGrafter"/>
</dbReference>
<dbReference type="PATRIC" id="fig|981333.9.peg.1244"/>
<evidence type="ECO:0000313" key="3">
    <source>
        <dbReference type="Proteomes" id="UP000023776"/>
    </source>
</evidence>
<dbReference type="EMBL" id="APOM01000042">
    <property type="protein sequence ID" value="ENU36577.1"/>
    <property type="molecule type" value="Genomic_DNA"/>
</dbReference>
<accession>N8RR60</accession>
<sequence length="872" mass="99603">MVRVEYLNFLQTLNNTDSVEIRKIANLVLENLDELIPLKTAQGQRIKKIVSFAQLKWERVGSEISPLPATLGEPKAKIAKIKSMTVGPFRGFSKPEHFDLDSNLVLIYGPNGTGKSSFCEALEYCLLGNVEDAENKRFRNQVEYLKNAHVNRFLAPILQAEDSQNNILSVQPDEQIYRFCFVEKNRIDNFSRIAAQVPSKQTELISTLFGLESFTEFVKNFTPDMDGRYIDIIGEKSKELGEKRSQLLGSEQQIKIHTQLLSDIQSEEINLATRYKENISFDQMVIELNGNEAVSGRVQILETYLQSPLGTKSNLSQSVLNALKQKITELHSALIIEEGKLAQASYQVSFKQLYNAIIELQDGNPNQCPACQTPLGQTTVNPYIYARDELLKLQELAGIQNKIQFLQKQIQDSLTALSQIIQTCLSFYQKENCLEAYRSFTSEKTSSEWWGYLTEMLPDGTTIWMNIEVQVQALEACDLKIKQEEEVRVIKAKELLMCRDFVKEITILQTRRQSATQAISIAQSMISTFEEQNEQLITDVETEKLIVSRNKIISNAYADFVKKLETYCNELPLRLVKDLGGVIIDLYNAFNRNDTDSELLAEVRLPINQNQRMEIAFKSNPEVFFDALHILSEGHIRCLGLAILLAKNLKEESPLLIFDDPVNAIDDEHREAIRKTLFEDKFFANKQILLTCHGEEFFKDIHNLLSVERVKLTKSFSFLPRLGEPHININFNCAPRNYIVAAREHINQNEIRDALTKSRQALEAITKGKVWKYVSKHGDGNLSLKLRSATSSIELRNLTEQLKTRIEKKDFVHAQKESVFKPLEALLGISGECREWRYLNKGVHEEQDRVEFDRSVVSSIVLNLENLDQALK</sequence>
<comment type="caution">
    <text evidence="2">The sequence shown here is derived from an EMBL/GenBank/DDBJ whole genome shotgun (WGS) entry which is preliminary data.</text>
</comment>
<organism evidence="2 3">
    <name type="scientific">Acinetobacter parvus DSM 16617 = CIP 108168</name>
    <dbReference type="NCBI Taxonomy" id="981333"/>
    <lineage>
        <taxon>Bacteria</taxon>
        <taxon>Pseudomonadati</taxon>
        <taxon>Pseudomonadota</taxon>
        <taxon>Gammaproteobacteria</taxon>
        <taxon>Moraxellales</taxon>
        <taxon>Moraxellaceae</taxon>
        <taxon>Acinetobacter</taxon>
    </lineage>
</organism>
<dbReference type="RefSeq" id="WP_004644583.1">
    <property type="nucleotide sequence ID" value="NZ_AIEB01000005.1"/>
</dbReference>
<protein>
    <recommendedName>
        <fullName evidence="1">RecF/RecN/SMC N-terminal domain-containing protein</fullName>
    </recommendedName>
</protein>
<reference evidence="2 3" key="1">
    <citation type="submission" date="2013-02" db="EMBL/GenBank/DDBJ databases">
        <title>The Genome Sequence of Acinetobacter parvus CIP 108168.</title>
        <authorList>
            <consortium name="The Broad Institute Genome Sequencing Platform"/>
            <consortium name="The Broad Institute Genome Sequencing Center for Infectious Disease"/>
            <person name="Cerqueira G."/>
            <person name="Feldgarden M."/>
            <person name="Courvalin P."/>
            <person name="Perichon B."/>
            <person name="Grillot-Courvalin C."/>
            <person name="Clermont D."/>
            <person name="Rocha E."/>
            <person name="Yoon E.-J."/>
            <person name="Nemec A."/>
            <person name="Walker B."/>
            <person name="Young S.K."/>
            <person name="Zeng Q."/>
            <person name="Gargeya S."/>
            <person name="Fitzgerald M."/>
            <person name="Haas B."/>
            <person name="Abouelleil A."/>
            <person name="Alvarado L."/>
            <person name="Arachchi H.M."/>
            <person name="Berlin A.M."/>
            <person name="Chapman S.B."/>
            <person name="Dewar J."/>
            <person name="Goldberg J."/>
            <person name="Griggs A."/>
            <person name="Gujja S."/>
            <person name="Hansen M."/>
            <person name="Howarth C."/>
            <person name="Imamovic A."/>
            <person name="Larimer J."/>
            <person name="McCowan C."/>
            <person name="Murphy C."/>
            <person name="Neiman D."/>
            <person name="Pearson M."/>
            <person name="Priest M."/>
            <person name="Roberts A."/>
            <person name="Saif S."/>
            <person name="Shea T."/>
            <person name="Sisk P."/>
            <person name="Sykes S."/>
            <person name="Wortman J."/>
            <person name="Nusbaum C."/>
            <person name="Birren B."/>
        </authorList>
    </citation>
    <scope>NUCLEOTIDE SEQUENCE [LARGE SCALE GENOMIC DNA]</scope>
    <source>
        <strain evidence="2 3">CIP 108168</strain>
    </source>
</reference>
<dbReference type="CDD" id="cd00267">
    <property type="entry name" value="ABC_ATPase"/>
    <property type="match status" value="1"/>
</dbReference>
<dbReference type="Proteomes" id="UP000023776">
    <property type="component" value="Unassembled WGS sequence"/>
</dbReference>
<dbReference type="Pfam" id="PF02463">
    <property type="entry name" value="SMC_N"/>
    <property type="match status" value="1"/>
</dbReference>
<dbReference type="InterPro" id="IPR027417">
    <property type="entry name" value="P-loop_NTPase"/>
</dbReference>
<dbReference type="PANTHER" id="PTHR32182:SF0">
    <property type="entry name" value="DNA REPLICATION AND REPAIR PROTEIN RECF"/>
    <property type="match status" value="1"/>
</dbReference>
<evidence type="ECO:0000313" key="2">
    <source>
        <dbReference type="EMBL" id="ENU36577.1"/>
    </source>
</evidence>
<dbReference type="PANTHER" id="PTHR32182">
    <property type="entry name" value="DNA REPLICATION AND REPAIR PROTEIN RECF"/>
    <property type="match status" value="1"/>
</dbReference>
<gene>
    <name evidence="2" type="ORF">F988_01210</name>
</gene>
<keyword evidence="3" id="KW-1185">Reference proteome</keyword>
<feature type="domain" description="RecF/RecN/SMC N-terminal" evidence="1">
    <location>
        <begin position="81"/>
        <end position="710"/>
    </location>
</feature>
<dbReference type="AlphaFoldDB" id="N8RR60"/>
<dbReference type="InterPro" id="IPR003395">
    <property type="entry name" value="RecF/RecN/SMC_N"/>
</dbReference>
<dbReference type="HOGENOM" id="CLU_016006_0_0_6"/>
<evidence type="ECO:0000259" key="1">
    <source>
        <dbReference type="Pfam" id="PF02463"/>
    </source>
</evidence>
<dbReference type="GO" id="GO:0006302">
    <property type="term" value="P:double-strand break repair"/>
    <property type="evidence" value="ECO:0007669"/>
    <property type="project" value="TreeGrafter"/>
</dbReference>